<dbReference type="STRING" id="29495.EA26_12265"/>
<keyword evidence="2" id="KW-1185">Reference proteome</keyword>
<evidence type="ECO:0000313" key="2">
    <source>
        <dbReference type="Proteomes" id="UP000029994"/>
    </source>
</evidence>
<dbReference type="GeneID" id="43683936"/>
<evidence type="ECO:0008006" key="3">
    <source>
        <dbReference type="Google" id="ProtNLM"/>
    </source>
</evidence>
<dbReference type="AlphaFoldDB" id="A0A099LUX4"/>
<dbReference type="InterPro" id="IPR010732">
    <property type="entry name" value="T6SS_TssG-like"/>
</dbReference>
<dbReference type="PANTHER" id="PTHR35564">
    <property type="match status" value="1"/>
</dbReference>
<dbReference type="Pfam" id="PF06996">
    <property type="entry name" value="T6SS_TssG"/>
    <property type="match status" value="1"/>
</dbReference>
<dbReference type="Proteomes" id="UP000029994">
    <property type="component" value="Unassembled WGS sequence"/>
</dbReference>
<comment type="caution">
    <text evidence="1">The sequence shown here is derived from an EMBL/GenBank/DDBJ whole genome shotgun (WGS) entry which is preliminary data.</text>
</comment>
<evidence type="ECO:0000313" key="1">
    <source>
        <dbReference type="EMBL" id="KGK12043.1"/>
    </source>
</evidence>
<organism evidence="1 2">
    <name type="scientific">Vibrio navarrensis</name>
    <dbReference type="NCBI Taxonomy" id="29495"/>
    <lineage>
        <taxon>Bacteria</taxon>
        <taxon>Pseudomonadati</taxon>
        <taxon>Pseudomonadota</taxon>
        <taxon>Gammaproteobacteria</taxon>
        <taxon>Vibrionales</taxon>
        <taxon>Vibrionaceae</taxon>
        <taxon>Vibrio</taxon>
    </lineage>
</organism>
<dbReference type="RefSeq" id="WP_039427734.1">
    <property type="nucleotide sequence ID" value="NZ_CP061844.1"/>
</dbReference>
<dbReference type="EMBL" id="JMCG01000001">
    <property type="protein sequence ID" value="KGK12043.1"/>
    <property type="molecule type" value="Genomic_DNA"/>
</dbReference>
<gene>
    <name evidence="1" type="ORF">EA26_12265</name>
</gene>
<dbReference type="eggNOG" id="COG3520">
    <property type="taxonomic scope" value="Bacteria"/>
</dbReference>
<sequence>MTEQEFFDTLETSPLFEAIHLLEQHYLRGDSHLGSDTLPERERIALSVQQRMGYEANQLVSIEKKTAHQLRIKTNLIGLTGEQGVLPNHYSERVMQRQRENDEAMSDFFDIFNHRLLSLYYRCWQSSQLPAQLQRVARGHSSAIHTILNALTGEQGDEAIFLGGAFQHRLRSKAMVKSLLEMQSGCLVHLHEFKGRWFDIDKDEQSRLCSRIQPEGQFAQLGGGALLGKRSWNMSVGFEVEFIATEEQALRDLLHSERLQQTKALIEKLLGRSKQIKWKLTADRRLLPKANLSKGLGILGKGSVLAAKNLVVDEQITITI</sequence>
<dbReference type="NCBIfam" id="TIGR03347">
    <property type="entry name" value="VI_chp_1"/>
    <property type="match status" value="1"/>
</dbReference>
<protein>
    <recommendedName>
        <fullName evidence="3">Type VI secretion protein</fullName>
    </recommendedName>
</protein>
<accession>A0A099LUX4</accession>
<proteinExistence type="predicted"/>
<name>A0A099LUX4_9VIBR</name>
<dbReference type="PANTHER" id="PTHR35564:SF4">
    <property type="entry name" value="CYTOPLASMIC PROTEIN"/>
    <property type="match status" value="1"/>
</dbReference>
<reference evidence="1 2" key="1">
    <citation type="submission" date="2014-04" db="EMBL/GenBank/DDBJ databases">
        <title>Genome sequencing of Vibrio navarrensis strains.</title>
        <authorList>
            <person name="Gladney L.M."/>
            <person name="Katz L.S."/>
            <person name="Marino-Ramirez L."/>
            <person name="Jordan I.K."/>
        </authorList>
    </citation>
    <scope>NUCLEOTIDE SEQUENCE [LARGE SCALE GENOMIC DNA]</scope>
    <source>
        <strain evidence="1 2">ATCC 51183</strain>
    </source>
</reference>